<evidence type="ECO:0000313" key="3">
    <source>
        <dbReference type="EMBL" id="CAJ1384686.1"/>
    </source>
</evidence>
<proteinExistence type="predicted"/>
<comment type="caution">
    <text evidence="3">The sequence shown here is derived from an EMBL/GenBank/DDBJ whole genome shotgun (WGS) entry which is preliminary data.</text>
</comment>
<organism evidence="3 4">
    <name type="scientific">Effrenium voratum</name>
    <dbReference type="NCBI Taxonomy" id="2562239"/>
    <lineage>
        <taxon>Eukaryota</taxon>
        <taxon>Sar</taxon>
        <taxon>Alveolata</taxon>
        <taxon>Dinophyceae</taxon>
        <taxon>Suessiales</taxon>
        <taxon>Symbiodiniaceae</taxon>
        <taxon>Effrenium</taxon>
    </lineage>
</organism>
<protein>
    <submittedName>
        <fullName evidence="3">Uncharacterized protein</fullName>
    </submittedName>
</protein>
<evidence type="ECO:0000256" key="2">
    <source>
        <dbReference type="SAM" id="MobiDB-lite"/>
    </source>
</evidence>
<feature type="coiled-coil region" evidence="1">
    <location>
        <begin position="72"/>
        <end position="99"/>
    </location>
</feature>
<keyword evidence="4" id="KW-1185">Reference proteome</keyword>
<reference evidence="3" key="1">
    <citation type="submission" date="2023-08" db="EMBL/GenBank/DDBJ databases">
        <authorList>
            <person name="Chen Y."/>
            <person name="Shah S."/>
            <person name="Dougan E. K."/>
            <person name="Thang M."/>
            <person name="Chan C."/>
        </authorList>
    </citation>
    <scope>NUCLEOTIDE SEQUENCE</scope>
</reference>
<dbReference type="EMBL" id="CAUJNA010001137">
    <property type="protein sequence ID" value="CAJ1384686.1"/>
    <property type="molecule type" value="Genomic_DNA"/>
</dbReference>
<feature type="region of interest" description="Disordered" evidence="2">
    <location>
        <begin position="202"/>
        <end position="234"/>
    </location>
</feature>
<evidence type="ECO:0000256" key="1">
    <source>
        <dbReference type="SAM" id="Coils"/>
    </source>
</evidence>
<evidence type="ECO:0000313" key="4">
    <source>
        <dbReference type="Proteomes" id="UP001178507"/>
    </source>
</evidence>
<feature type="region of interest" description="Disordered" evidence="2">
    <location>
        <begin position="1"/>
        <end position="22"/>
    </location>
</feature>
<dbReference type="AlphaFoldDB" id="A0AA36IDE1"/>
<keyword evidence="1" id="KW-0175">Coiled coil</keyword>
<gene>
    <name evidence="3" type="ORF">EVOR1521_LOCUS11497</name>
</gene>
<sequence>MGYSASSSSDAGNNTQPTKDTSSDVIIARVLQQLEELDIQDVDSTSFKSLVEKTKEVVKKYNNKDKVVLTPEERVQERIAKAKARALEKQEEGARLRSEKIVLTLTNGTDTYTITVVRGVTVGTLRLMLGQQMGIGRTKALRLSLTRGATIITSSPRKTLLRLNIQSGETIYFSGTQTGEPDDDTTVVSQDSVDVMVARDIIEDEEDSDGNMSITNEGIDEDADEEKIQPSKKK</sequence>
<accession>A0AA36IDE1</accession>
<dbReference type="Proteomes" id="UP001178507">
    <property type="component" value="Unassembled WGS sequence"/>
</dbReference>
<name>A0AA36IDE1_9DINO</name>